<sequence length="197" mass="22749">MEHVINMVEVTIYFHYGGEWLTNPEQHYDKGWVHYWRGYDPDLISFIDLCQNNREVGSKIGCCEEWKDDGFSPKSELLSIEYLKISRVCKAKQPTKKLGKQPAKQRKETAEDDDEDPRLRPRTISEEAFITRLRNRQNPQEPIESRVIGFRGDKYGISEPTNLPIAPTSLTWNGNDVITTNQLQKLRPNDSLAGTIP</sequence>
<dbReference type="Proteomes" id="UP001371456">
    <property type="component" value="Unassembled WGS sequence"/>
</dbReference>
<evidence type="ECO:0000256" key="1">
    <source>
        <dbReference type="SAM" id="MobiDB-lite"/>
    </source>
</evidence>
<gene>
    <name evidence="2" type="ORF">RDI58_004243</name>
</gene>
<dbReference type="AlphaFoldDB" id="A0AAN8YLE4"/>
<evidence type="ECO:0000313" key="2">
    <source>
        <dbReference type="EMBL" id="KAK6796542.1"/>
    </source>
</evidence>
<accession>A0AAN8YLE4</accession>
<keyword evidence="3" id="KW-1185">Reference proteome</keyword>
<name>A0AAN8YLE4_SOLBU</name>
<organism evidence="2 3">
    <name type="scientific">Solanum bulbocastanum</name>
    <name type="common">Wild potato</name>
    <dbReference type="NCBI Taxonomy" id="147425"/>
    <lineage>
        <taxon>Eukaryota</taxon>
        <taxon>Viridiplantae</taxon>
        <taxon>Streptophyta</taxon>
        <taxon>Embryophyta</taxon>
        <taxon>Tracheophyta</taxon>
        <taxon>Spermatophyta</taxon>
        <taxon>Magnoliopsida</taxon>
        <taxon>eudicotyledons</taxon>
        <taxon>Gunneridae</taxon>
        <taxon>Pentapetalae</taxon>
        <taxon>asterids</taxon>
        <taxon>lamiids</taxon>
        <taxon>Solanales</taxon>
        <taxon>Solanaceae</taxon>
        <taxon>Solanoideae</taxon>
        <taxon>Solaneae</taxon>
        <taxon>Solanum</taxon>
    </lineage>
</organism>
<proteinExistence type="predicted"/>
<comment type="caution">
    <text evidence="2">The sequence shown here is derived from an EMBL/GenBank/DDBJ whole genome shotgun (WGS) entry which is preliminary data.</text>
</comment>
<protein>
    <submittedName>
        <fullName evidence="2">Uncharacterized protein</fullName>
    </submittedName>
</protein>
<reference evidence="2 3" key="1">
    <citation type="submission" date="2024-02" db="EMBL/GenBank/DDBJ databases">
        <title>de novo genome assembly of Solanum bulbocastanum strain 11H21.</title>
        <authorList>
            <person name="Hosaka A.J."/>
        </authorList>
    </citation>
    <scope>NUCLEOTIDE SEQUENCE [LARGE SCALE GENOMIC DNA]</scope>
    <source>
        <tissue evidence="2">Young leaves</tissue>
    </source>
</reference>
<feature type="region of interest" description="Disordered" evidence="1">
    <location>
        <begin position="94"/>
        <end position="119"/>
    </location>
</feature>
<evidence type="ECO:0000313" key="3">
    <source>
        <dbReference type="Proteomes" id="UP001371456"/>
    </source>
</evidence>
<dbReference type="EMBL" id="JBANQN010000002">
    <property type="protein sequence ID" value="KAK6796542.1"/>
    <property type="molecule type" value="Genomic_DNA"/>
</dbReference>